<dbReference type="EnsemblMetazoa" id="PPA43333.1">
    <property type="protein sequence ID" value="PPA43333.1"/>
    <property type="gene ID" value="WBGene00281702"/>
</dbReference>
<proteinExistence type="predicted"/>
<accession>A0A2A6BUM7</accession>
<organism evidence="1 2">
    <name type="scientific">Pristionchus pacificus</name>
    <name type="common">Parasitic nematode worm</name>
    <dbReference type="NCBI Taxonomy" id="54126"/>
    <lineage>
        <taxon>Eukaryota</taxon>
        <taxon>Metazoa</taxon>
        <taxon>Ecdysozoa</taxon>
        <taxon>Nematoda</taxon>
        <taxon>Chromadorea</taxon>
        <taxon>Rhabditida</taxon>
        <taxon>Rhabditina</taxon>
        <taxon>Diplogasteromorpha</taxon>
        <taxon>Diplogasteroidea</taxon>
        <taxon>Neodiplogasteridae</taxon>
        <taxon>Pristionchus</taxon>
    </lineage>
</organism>
<reference evidence="2" key="1">
    <citation type="journal article" date="2008" name="Nat. Genet.">
        <title>The Pristionchus pacificus genome provides a unique perspective on nematode lifestyle and parasitism.</title>
        <authorList>
            <person name="Dieterich C."/>
            <person name="Clifton S.W."/>
            <person name="Schuster L.N."/>
            <person name="Chinwalla A."/>
            <person name="Delehaunty K."/>
            <person name="Dinkelacker I."/>
            <person name="Fulton L."/>
            <person name="Fulton R."/>
            <person name="Godfrey J."/>
            <person name="Minx P."/>
            <person name="Mitreva M."/>
            <person name="Roeseler W."/>
            <person name="Tian H."/>
            <person name="Witte H."/>
            <person name="Yang S.P."/>
            <person name="Wilson R.K."/>
            <person name="Sommer R.J."/>
        </authorList>
    </citation>
    <scope>NUCLEOTIDE SEQUENCE [LARGE SCALE GENOMIC DNA]</scope>
    <source>
        <strain evidence="2">PS312</strain>
    </source>
</reference>
<accession>A0A8R1UXX5</accession>
<dbReference type="Proteomes" id="UP000005239">
    <property type="component" value="Unassembled WGS sequence"/>
</dbReference>
<sequence>MVFNPNDPKYKSCCCGCHVTICARVLMVLSIVGFALQTLKALGTPGGVPLLSLIIPVIGLVVGSIGVFNEKRTPLLIYIILQIAGTVLSIIAVPIVLSSPEFDTREVRDMKVPVGIIIVAFIAVISFFVIKAFWNLYEYLKDRDEGDQLPVHYEHN</sequence>
<reference evidence="1" key="2">
    <citation type="submission" date="2022-06" db="UniProtKB">
        <authorList>
            <consortium name="EnsemblMetazoa"/>
        </authorList>
    </citation>
    <scope>IDENTIFICATION</scope>
    <source>
        <strain evidence="1">PS312</strain>
    </source>
</reference>
<evidence type="ECO:0000313" key="1">
    <source>
        <dbReference type="EnsemblMetazoa" id="PPA43333.1"/>
    </source>
</evidence>
<keyword evidence="2" id="KW-1185">Reference proteome</keyword>
<name>A0A2A6BUM7_PRIPA</name>
<dbReference type="AlphaFoldDB" id="A0A2A6BUM7"/>
<gene>
    <name evidence="1" type="primary">WBGene00281702</name>
</gene>
<evidence type="ECO:0000313" key="2">
    <source>
        <dbReference type="Proteomes" id="UP000005239"/>
    </source>
</evidence>
<protein>
    <submittedName>
        <fullName evidence="1">Uncharacterized protein</fullName>
    </submittedName>
</protein>